<dbReference type="Gene3D" id="3.30.450.40">
    <property type="match status" value="1"/>
</dbReference>
<accession>A0A1P8U6Y3</accession>
<keyword evidence="8" id="KW-1185">Reference proteome</keyword>
<evidence type="ECO:0000256" key="1">
    <source>
        <dbReference type="ARBA" id="ARBA00023015"/>
    </source>
</evidence>
<dbReference type="PROSITE" id="PS51078">
    <property type="entry name" value="ICLR_ED"/>
    <property type="match status" value="1"/>
</dbReference>
<dbReference type="Gene3D" id="1.10.10.10">
    <property type="entry name" value="Winged helix-like DNA-binding domain superfamily/Winged helix DNA-binding domain"/>
    <property type="match status" value="1"/>
</dbReference>
<dbReference type="OrthoDB" id="3734039at2"/>
<dbReference type="SUPFAM" id="SSF46785">
    <property type="entry name" value="Winged helix' DNA-binding domain"/>
    <property type="match status" value="1"/>
</dbReference>
<dbReference type="AlphaFoldDB" id="A0A1P8U6Y3"/>
<dbReference type="InterPro" id="IPR036388">
    <property type="entry name" value="WH-like_DNA-bd_sf"/>
</dbReference>
<evidence type="ECO:0000259" key="6">
    <source>
        <dbReference type="PROSITE" id="PS51078"/>
    </source>
</evidence>
<name>A0A1P8U6Y3_9MICO</name>
<dbReference type="Proteomes" id="UP000187185">
    <property type="component" value="Chromosome"/>
</dbReference>
<dbReference type="SUPFAM" id="SSF55781">
    <property type="entry name" value="GAF domain-like"/>
    <property type="match status" value="1"/>
</dbReference>
<dbReference type="PANTHER" id="PTHR30136">
    <property type="entry name" value="HELIX-TURN-HELIX TRANSCRIPTIONAL REGULATOR, ICLR FAMILY"/>
    <property type="match status" value="1"/>
</dbReference>
<dbReference type="InterPro" id="IPR050707">
    <property type="entry name" value="HTH_MetabolicPath_Reg"/>
</dbReference>
<dbReference type="GO" id="GO:0003700">
    <property type="term" value="F:DNA-binding transcription factor activity"/>
    <property type="evidence" value="ECO:0007669"/>
    <property type="project" value="TreeGrafter"/>
</dbReference>
<feature type="domain" description="IclR-ED" evidence="6">
    <location>
        <begin position="94"/>
        <end position="304"/>
    </location>
</feature>
<protein>
    <submittedName>
        <fullName evidence="7">IclR family transcriptional regulator</fullName>
    </submittedName>
</protein>
<dbReference type="Pfam" id="PF01614">
    <property type="entry name" value="IclR_C"/>
    <property type="match status" value="1"/>
</dbReference>
<keyword evidence="1" id="KW-0805">Transcription regulation</keyword>
<dbReference type="GO" id="GO:0045892">
    <property type="term" value="P:negative regulation of DNA-templated transcription"/>
    <property type="evidence" value="ECO:0007669"/>
    <property type="project" value="TreeGrafter"/>
</dbReference>
<evidence type="ECO:0000256" key="4">
    <source>
        <dbReference type="SAM" id="MobiDB-lite"/>
    </source>
</evidence>
<organism evidence="7 8">
    <name type="scientific">Microbacterium aurum</name>
    <dbReference type="NCBI Taxonomy" id="36805"/>
    <lineage>
        <taxon>Bacteria</taxon>
        <taxon>Bacillati</taxon>
        <taxon>Actinomycetota</taxon>
        <taxon>Actinomycetes</taxon>
        <taxon>Micrococcales</taxon>
        <taxon>Microbacteriaceae</taxon>
        <taxon>Microbacterium</taxon>
    </lineage>
</organism>
<dbReference type="PANTHER" id="PTHR30136:SF35">
    <property type="entry name" value="HTH-TYPE TRANSCRIPTIONAL REGULATOR RV1719"/>
    <property type="match status" value="1"/>
</dbReference>
<keyword evidence="2" id="KW-0238">DNA-binding</keyword>
<dbReference type="InterPro" id="IPR029016">
    <property type="entry name" value="GAF-like_dom_sf"/>
</dbReference>
<evidence type="ECO:0000259" key="5">
    <source>
        <dbReference type="PROSITE" id="PS51077"/>
    </source>
</evidence>
<evidence type="ECO:0000256" key="2">
    <source>
        <dbReference type="ARBA" id="ARBA00023125"/>
    </source>
</evidence>
<evidence type="ECO:0000313" key="8">
    <source>
        <dbReference type="Proteomes" id="UP000187185"/>
    </source>
</evidence>
<dbReference type="Pfam" id="PF09339">
    <property type="entry name" value="HTH_IclR"/>
    <property type="match status" value="1"/>
</dbReference>
<feature type="compositionally biased region" description="Low complexity" evidence="4">
    <location>
        <begin position="283"/>
        <end position="297"/>
    </location>
</feature>
<dbReference type="SMART" id="SM00346">
    <property type="entry name" value="HTH_ICLR"/>
    <property type="match status" value="1"/>
</dbReference>
<feature type="compositionally biased region" description="Low complexity" evidence="4">
    <location>
        <begin position="304"/>
        <end position="317"/>
    </location>
</feature>
<gene>
    <name evidence="7" type="ORF">BOH66_06120</name>
</gene>
<proteinExistence type="predicted"/>
<feature type="domain" description="HTH iclR-type" evidence="5">
    <location>
        <begin position="31"/>
        <end position="93"/>
    </location>
</feature>
<dbReference type="GO" id="GO:0003677">
    <property type="term" value="F:DNA binding"/>
    <property type="evidence" value="ECO:0007669"/>
    <property type="project" value="UniProtKB-KW"/>
</dbReference>
<feature type="region of interest" description="Disordered" evidence="4">
    <location>
        <begin position="255"/>
        <end position="325"/>
    </location>
</feature>
<evidence type="ECO:0000256" key="3">
    <source>
        <dbReference type="ARBA" id="ARBA00023163"/>
    </source>
</evidence>
<dbReference type="KEGG" id="maur:BOH66_06120"/>
<dbReference type="PROSITE" id="PS51077">
    <property type="entry name" value="HTH_ICLR"/>
    <property type="match status" value="1"/>
</dbReference>
<sequence length="325" mass="33880">MLRFHSAAGRVASGVCHSVSVIPDTPAGPQVPAADQTLRILSFLARQRGPVAARTIADTLGIPRSSVYHLLRTLAEHGFVVHLGPEHRWGLGTAAFELAGGFARQQPLARLGRPLVAALADRTGESAHLAVMTGRDVLYLVEERAPRRPALVTDVGVRLPAHLTATGRAMLAQLPREQVRALYPDAGVFADRTGRGPRTPHELRELLRTVRQTGIATEDGEVTLGFRSVAAAVHDHAGWPVAAIAVTWPVGTGTDAPAAAAPPGPVDAPPGSDAAPPTPDAAPPASVVAQVTAAAADLQQRLYGSGPASRSRPSRPALSNGLTRP</sequence>
<reference evidence="7 8" key="1">
    <citation type="submission" date="2016-12" db="EMBL/GenBank/DDBJ databases">
        <title>Complete genome sequence of Microbacterium aurum KACC 15219.</title>
        <authorList>
            <person name="Jung Y."/>
            <person name="Shin J.-H."/>
            <person name="Lee Y.-J."/>
            <person name="Yi H."/>
            <person name="Bahn Y.-S."/>
            <person name="Kim J.F."/>
            <person name="Lee D.-W."/>
        </authorList>
    </citation>
    <scope>NUCLEOTIDE SEQUENCE [LARGE SCALE GENOMIC DNA]</scope>
    <source>
        <strain evidence="7 8">KACC 15219</strain>
    </source>
</reference>
<dbReference type="EMBL" id="CP018762">
    <property type="protein sequence ID" value="APZ33875.1"/>
    <property type="molecule type" value="Genomic_DNA"/>
</dbReference>
<dbReference type="InterPro" id="IPR036390">
    <property type="entry name" value="WH_DNA-bd_sf"/>
</dbReference>
<evidence type="ECO:0000313" key="7">
    <source>
        <dbReference type="EMBL" id="APZ33875.1"/>
    </source>
</evidence>
<dbReference type="STRING" id="36805.BOH66_06120"/>
<dbReference type="InterPro" id="IPR005471">
    <property type="entry name" value="Tscrpt_reg_IclR_N"/>
</dbReference>
<keyword evidence="3" id="KW-0804">Transcription</keyword>
<dbReference type="InterPro" id="IPR014757">
    <property type="entry name" value="Tscrpt_reg_IclR_C"/>
</dbReference>